<dbReference type="PRINTS" id="PR00040">
    <property type="entry name" value="HTHMERR"/>
</dbReference>
<dbReference type="InterPro" id="IPR047057">
    <property type="entry name" value="MerR_fam"/>
</dbReference>
<dbReference type="InterPro" id="IPR000551">
    <property type="entry name" value="MerR-type_HTH_dom"/>
</dbReference>
<keyword evidence="4" id="KW-1185">Reference proteome</keyword>
<evidence type="ECO:0000313" key="3">
    <source>
        <dbReference type="EMBL" id="MDA0639759.1"/>
    </source>
</evidence>
<reference evidence="3 4" key="1">
    <citation type="submission" date="2022-11" db="EMBL/GenBank/DDBJ databases">
        <title>Nonomuraea corallina sp. nov., a new species of the genus Nonomuraea isolated from sea side sediment in Thai sea.</title>
        <authorList>
            <person name="Ngamcharungchit C."/>
            <person name="Matsumoto A."/>
            <person name="Suriyachadkun C."/>
            <person name="Panbangred W."/>
            <person name="Inahashi Y."/>
            <person name="Intra B."/>
        </authorList>
    </citation>
    <scope>NUCLEOTIDE SEQUENCE [LARGE SCALE GENOMIC DNA]</scope>
    <source>
        <strain evidence="3 4">DSM 43553</strain>
    </source>
</reference>
<sequence>MDYSIGKLAQLTGLSVKTIRFYSDEGVLPAPGRTPSGYRRYTDEHRVHLELVRTLREIGVDLATIRSLGRRGLKDVLALHLRAVETQLTALQRTRAVLRATLAKDDPADEDLRRLHTLGRLGAAEMETLLDTFIDDVGGSPAQREWLADMRACMAPELPEDPTAAQLDAWLELMDLLADDGFRRNLRETSADFWDRPYDHGTWQRESAAMAEEALRAVEAGVSPAAPEAVPVLERALAVMGGDRDEVLRAFDRHDPRAARYWELVAAVRGLAPEPSPMAVAYDWIHRGLRTNRELSPQPARTSE</sequence>
<feature type="domain" description="HTH merR-type" evidence="2">
    <location>
        <begin position="1"/>
        <end position="71"/>
    </location>
</feature>
<comment type="caution">
    <text evidence="3">The sequence shown here is derived from an EMBL/GenBank/DDBJ whole genome shotgun (WGS) entry which is preliminary data.</text>
</comment>
<organism evidence="3 4">
    <name type="scientific">Nonomuraea ferruginea</name>
    <dbReference type="NCBI Taxonomy" id="46174"/>
    <lineage>
        <taxon>Bacteria</taxon>
        <taxon>Bacillati</taxon>
        <taxon>Actinomycetota</taxon>
        <taxon>Actinomycetes</taxon>
        <taxon>Streptosporangiales</taxon>
        <taxon>Streptosporangiaceae</taxon>
        <taxon>Nonomuraea</taxon>
    </lineage>
</organism>
<dbReference type="Gene3D" id="1.10.1660.10">
    <property type="match status" value="1"/>
</dbReference>
<dbReference type="PROSITE" id="PS50937">
    <property type="entry name" value="HTH_MERR_2"/>
    <property type="match status" value="1"/>
</dbReference>
<keyword evidence="1" id="KW-0238">DNA-binding</keyword>
<dbReference type="RefSeq" id="WP_148036629.1">
    <property type="nucleotide sequence ID" value="NZ_BAABFD010000022.1"/>
</dbReference>
<gene>
    <name evidence="3" type="ORF">OUY24_03910</name>
</gene>
<dbReference type="EMBL" id="JAPNUD010000006">
    <property type="protein sequence ID" value="MDA0639759.1"/>
    <property type="molecule type" value="Genomic_DNA"/>
</dbReference>
<dbReference type="CDD" id="cd00592">
    <property type="entry name" value="HTH_MerR-like"/>
    <property type="match status" value="1"/>
</dbReference>
<dbReference type="Proteomes" id="UP001212498">
    <property type="component" value="Unassembled WGS sequence"/>
</dbReference>
<accession>A0ABT4SR89</accession>
<dbReference type="Pfam" id="PF13411">
    <property type="entry name" value="MerR_1"/>
    <property type="match status" value="1"/>
</dbReference>
<dbReference type="PANTHER" id="PTHR30204:SF93">
    <property type="entry name" value="HTH MERR-TYPE DOMAIN-CONTAINING PROTEIN"/>
    <property type="match status" value="1"/>
</dbReference>
<dbReference type="PANTHER" id="PTHR30204">
    <property type="entry name" value="REDOX-CYCLING DRUG-SENSING TRANSCRIPTIONAL ACTIVATOR SOXR"/>
    <property type="match status" value="1"/>
</dbReference>
<proteinExistence type="predicted"/>
<dbReference type="InterPro" id="IPR009061">
    <property type="entry name" value="DNA-bd_dom_put_sf"/>
</dbReference>
<name>A0ABT4SR89_9ACTN</name>
<dbReference type="SUPFAM" id="SSF46955">
    <property type="entry name" value="Putative DNA-binding domain"/>
    <property type="match status" value="1"/>
</dbReference>
<evidence type="ECO:0000259" key="2">
    <source>
        <dbReference type="PROSITE" id="PS50937"/>
    </source>
</evidence>
<protein>
    <submittedName>
        <fullName evidence="3">MerR family transcriptional regulator</fullName>
    </submittedName>
</protein>
<dbReference type="SMART" id="SM00422">
    <property type="entry name" value="HTH_MERR"/>
    <property type="match status" value="1"/>
</dbReference>
<evidence type="ECO:0000313" key="4">
    <source>
        <dbReference type="Proteomes" id="UP001212498"/>
    </source>
</evidence>
<evidence type="ECO:0000256" key="1">
    <source>
        <dbReference type="ARBA" id="ARBA00023125"/>
    </source>
</evidence>